<sequence>MSLGSEPSGVTTRKKQYPSWLEPRLPFFEKPHQWLSDFSCCMPRERTRFENLSERTVADVDDDYFCDLSLRLLPQKEALGMYHKTLHTTALCRCIIPFRSALSRPPHRNMLDIIFGCPNKIMARSEVPTGNSGEPSLLTFLHICENQFRGIHVKKAFQLS</sequence>
<protein>
    <submittedName>
        <fullName evidence="1">Uncharacterized protein</fullName>
    </submittedName>
</protein>
<name>A0A9N9KV57_9HELO</name>
<evidence type="ECO:0000313" key="2">
    <source>
        <dbReference type="Proteomes" id="UP000696280"/>
    </source>
</evidence>
<accession>A0A9N9KV57</accession>
<comment type="caution">
    <text evidence="1">The sequence shown here is derived from an EMBL/GenBank/DDBJ whole genome shotgun (WGS) entry which is preliminary data.</text>
</comment>
<dbReference type="EMBL" id="CAJVRL010000046">
    <property type="protein sequence ID" value="CAG8952592.1"/>
    <property type="molecule type" value="Genomic_DNA"/>
</dbReference>
<reference evidence="1" key="1">
    <citation type="submission" date="2021-07" db="EMBL/GenBank/DDBJ databases">
        <authorList>
            <person name="Durling M."/>
        </authorList>
    </citation>
    <scope>NUCLEOTIDE SEQUENCE</scope>
</reference>
<organism evidence="1 2">
    <name type="scientific">Hymenoscyphus fraxineus</name>
    <dbReference type="NCBI Taxonomy" id="746836"/>
    <lineage>
        <taxon>Eukaryota</taxon>
        <taxon>Fungi</taxon>
        <taxon>Dikarya</taxon>
        <taxon>Ascomycota</taxon>
        <taxon>Pezizomycotina</taxon>
        <taxon>Leotiomycetes</taxon>
        <taxon>Helotiales</taxon>
        <taxon>Helotiaceae</taxon>
        <taxon>Hymenoscyphus</taxon>
    </lineage>
</organism>
<proteinExistence type="predicted"/>
<dbReference type="Proteomes" id="UP000696280">
    <property type="component" value="Unassembled WGS sequence"/>
</dbReference>
<keyword evidence="2" id="KW-1185">Reference proteome</keyword>
<evidence type="ECO:0000313" key="1">
    <source>
        <dbReference type="EMBL" id="CAG8952592.1"/>
    </source>
</evidence>
<gene>
    <name evidence="1" type="ORF">HYFRA_00009698</name>
</gene>
<dbReference type="AlphaFoldDB" id="A0A9N9KV57"/>